<keyword evidence="3" id="KW-0863">Zinc-finger</keyword>
<reference evidence="7 8" key="1">
    <citation type="submission" date="2014-04" db="EMBL/GenBank/DDBJ databases">
        <authorList>
            <consortium name="DOE Joint Genome Institute"/>
            <person name="Kuo A."/>
            <person name="Kohler A."/>
            <person name="Costa M.D."/>
            <person name="Nagy L.G."/>
            <person name="Floudas D."/>
            <person name="Copeland A."/>
            <person name="Barry K.W."/>
            <person name="Cichocki N."/>
            <person name="Veneault-Fourrey C."/>
            <person name="LaButti K."/>
            <person name="Lindquist E.A."/>
            <person name="Lipzen A."/>
            <person name="Lundell T."/>
            <person name="Morin E."/>
            <person name="Murat C."/>
            <person name="Sun H."/>
            <person name="Tunlid A."/>
            <person name="Henrissat B."/>
            <person name="Grigoriev I.V."/>
            <person name="Hibbett D.S."/>
            <person name="Martin F."/>
            <person name="Nordberg H.P."/>
            <person name="Cantor M.N."/>
            <person name="Hua S.X."/>
        </authorList>
    </citation>
    <scope>NUCLEOTIDE SEQUENCE [LARGE SCALE GENOMIC DNA]</scope>
    <source>
        <strain evidence="7 8">441</strain>
    </source>
</reference>
<evidence type="ECO:0000259" key="6">
    <source>
        <dbReference type="Pfam" id="PF05699"/>
    </source>
</evidence>
<comment type="subcellular location">
    <subcellularLocation>
        <location evidence="1">Nucleus</location>
    </subcellularLocation>
</comment>
<evidence type="ECO:0000256" key="1">
    <source>
        <dbReference type="ARBA" id="ARBA00004123"/>
    </source>
</evidence>
<keyword evidence="5" id="KW-0539">Nucleus</keyword>
<reference evidence="8" key="2">
    <citation type="submission" date="2015-01" db="EMBL/GenBank/DDBJ databases">
        <title>Evolutionary Origins and Diversification of the Mycorrhizal Mutualists.</title>
        <authorList>
            <consortium name="DOE Joint Genome Institute"/>
            <consortium name="Mycorrhizal Genomics Consortium"/>
            <person name="Kohler A."/>
            <person name="Kuo A."/>
            <person name="Nagy L.G."/>
            <person name="Floudas D."/>
            <person name="Copeland A."/>
            <person name="Barry K.W."/>
            <person name="Cichocki N."/>
            <person name="Veneault-Fourrey C."/>
            <person name="LaButti K."/>
            <person name="Lindquist E.A."/>
            <person name="Lipzen A."/>
            <person name="Lundell T."/>
            <person name="Morin E."/>
            <person name="Murat C."/>
            <person name="Riley R."/>
            <person name="Ohm R."/>
            <person name="Sun H."/>
            <person name="Tunlid A."/>
            <person name="Henrissat B."/>
            <person name="Grigoriev I.V."/>
            <person name="Hibbett D.S."/>
            <person name="Martin F."/>
        </authorList>
    </citation>
    <scope>NUCLEOTIDE SEQUENCE [LARGE SCALE GENOMIC DNA]</scope>
    <source>
        <strain evidence="8">441</strain>
    </source>
</reference>
<evidence type="ECO:0000256" key="4">
    <source>
        <dbReference type="ARBA" id="ARBA00022833"/>
    </source>
</evidence>
<dbReference type="OrthoDB" id="2639200at2759"/>
<evidence type="ECO:0000256" key="2">
    <source>
        <dbReference type="ARBA" id="ARBA00022723"/>
    </source>
</evidence>
<dbReference type="InterPro" id="IPR012337">
    <property type="entry name" value="RNaseH-like_sf"/>
</dbReference>
<dbReference type="InterPro" id="IPR052035">
    <property type="entry name" value="ZnF_BED_domain_contain"/>
</dbReference>
<dbReference type="GO" id="GO:0046983">
    <property type="term" value="F:protein dimerization activity"/>
    <property type="evidence" value="ECO:0007669"/>
    <property type="project" value="InterPro"/>
</dbReference>
<dbReference type="Pfam" id="PF05699">
    <property type="entry name" value="Dimer_Tnp_hAT"/>
    <property type="match status" value="1"/>
</dbReference>
<dbReference type="PANTHER" id="PTHR46481">
    <property type="entry name" value="ZINC FINGER BED DOMAIN-CONTAINING PROTEIN 4"/>
    <property type="match status" value="1"/>
</dbReference>
<keyword evidence="4" id="KW-0862">Zinc</keyword>
<organism evidence="7 8">
    <name type="scientific">Pisolithus microcarpus 441</name>
    <dbReference type="NCBI Taxonomy" id="765257"/>
    <lineage>
        <taxon>Eukaryota</taxon>
        <taxon>Fungi</taxon>
        <taxon>Dikarya</taxon>
        <taxon>Basidiomycota</taxon>
        <taxon>Agaricomycotina</taxon>
        <taxon>Agaricomycetes</taxon>
        <taxon>Agaricomycetidae</taxon>
        <taxon>Boletales</taxon>
        <taxon>Sclerodermatineae</taxon>
        <taxon>Pisolithaceae</taxon>
        <taxon>Pisolithus</taxon>
    </lineage>
</organism>
<keyword evidence="8" id="KW-1185">Reference proteome</keyword>
<feature type="non-terminal residue" evidence="7">
    <location>
        <position position="436"/>
    </location>
</feature>
<feature type="non-terminal residue" evidence="7">
    <location>
        <position position="1"/>
    </location>
</feature>
<evidence type="ECO:0000256" key="3">
    <source>
        <dbReference type="ARBA" id="ARBA00022771"/>
    </source>
</evidence>
<dbReference type="GO" id="GO:0008270">
    <property type="term" value="F:zinc ion binding"/>
    <property type="evidence" value="ECO:0007669"/>
    <property type="project" value="UniProtKB-KW"/>
</dbReference>
<dbReference type="AlphaFoldDB" id="A0A0C9ZIB4"/>
<accession>A0A0C9ZIB4</accession>
<dbReference type="Proteomes" id="UP000054018">
    <property type="component" value="Unassembled WGS sequence"/>
</dbReference>
<feature type="domain" description="HAT C-terminal dimerisation" evidence="6">
    <location>
        <begin position="294"/>
        <end position="369"/>
    </location>
</feature>
<dbReference type="GO" id="GO:0005634">
    <property type="term" value="C:nucleus"/>
    <property type="evidence" value="ECO:0007669"/>
    <property type="project" value="UniProtKB-SubCell"/>
</dbReference>
<proteinExistence type="predicted"/>
<evidence type="ECO:0000313" key="7">
    <source>
        <dbReference type="EMBL" id="KIK22247.1"/>
    </source>
</evidence>
<evidence type="ECO:0000313" key="8">
    <source>
        <dbReference type="Proteomes" id="UP000054018"/>
    </source>
</evidence>
<dbReference type="HOGENOM" id="CLU_009123_6_3_1"/>
<dbReference type="SUPFAM" id="SSF53098">
    <property type="entry name" value="Ribonuclease H-like"/>
    <property type="match status" value="1"/>
</dbReference>
<protein>
    <recommendedName>
        <fullName evidence="6">HAT C-terminal dimerisation domain-containing protein</fullName>
    </recommendedName>
</protein>
<dbReference type="InterPro" id="IPR008906">
    <property type="entry name" value="HATC_C_dom"/>
</dbReference>
<dbReference type="EMBL" id="KN833741">
    <property type="protein sequence ID" value="KIK22247.1"/>
    <property type="molecule type" value="Genomic_DNA"/>
</dbReference>
<keyword evidence="2" id="KW-0479">Metal-binding</keyword>
<gene>
    <name evidence="7" type="ORF">PISMIDRAFT_102771</name>
</gene>
<name>A0A0C9ZIB4_9AGAM</name>
<sequence length="436" mass="49331">CELILEAWRDYFRILKRDLVVGHFTMDNATNNTAWMKKLSDTLWQERKIKFDPIEHQIPRFPHILNICVNHILRAYMNADFADVPSTWTNALGEVMRKEDYVEAVAWDPVSICWNILSGLRLTALEWEVLQDLEVVLEIPHEAQQCMSSESRPILSKAVPAFKTVILQWRALAKHAPHCGAIINAGLDRAEQYYQRMGHMTAYCIAMFVDPTICLTWVDRHWGPKASDVRDLVLHTMTEYRSHLPVHQVGTQPVEPAQATHPRPFRTLATRYGLPSMELNQAPQAPSSVEQEFNAYVSTPLSPNGTDPLAFWEASKSLYPVVFTIALDYLPIQASSVPCECVFSSSSETDTKKRNRIVPALMEALQMLKFGLKKERLDFTRGWITPERDMAGGDDRTDLLVWLFASGGGKSLDDILGMVAREEGDDVADGTPTLFA</sequence>
<evidence type="ECO:0000256" key="5">
    <source>
        <dbReference type="ARBA" id="ARBA00023242"/>
    </source>
</evidence>
<dbReference type="PANTHER" id="PTHR46481:SF10">
    <property type="entry name" value="ZINC FINGER BED DOMAIN-CONTAINING PROTEIN 39"/>
    <property type="match status" value="1"/>
</dbReference>